<evidence type="ECO:0000256" key="8">
    <source>
        <dbReference type="ARBA" id="ARBA00023136"/>
    </source>
</evidence>
<dbReference type="EnsemblPlants" id="OMERI07G16770.1">
    <property type="protein sequence ID" value="OMERI07G16770.1"/>
    <property type="gene ID" value="OMERI07G16770"/>
</dbReference>
<organism evidence="11">
    <name type="scientific">Oryza meridionalis</name>
    <dbReference type="NCBI Taxonomy" id="40149"/>
    <lineage>
        <taxon>Eukaryota</taxon>
        <taxon>Viridiplantae</taxon>
        <taxon>Streptophyta</taxon>
        <taxon>Embryophyta</taxon>
        <taxon>Tracheophyta</taxon>
        <taxon>Spermatophyta</taxon>
        <taxon>Magnoliopsida</taxon>
        <taxon>Liliopsida</taxon>
        <taxon>Poales</taxon>
        <taxon>Poaceae</taxon>
        <taxon>BOP clade</taxon>
        <taxon>Oryzoideae</taxon>
        <taxon>Oryzeae</taxon>
        <taxon>Oryzinae</taxon>
        <taxon>Oryza</taxon>
    </lineage>
</organism>
<dbReference type="InterPro" id="IPR010580">
    <property type="entry name" value="ER_stress-assoc"/>
</dbReference>
<evidence type="ECO:0008006" key="13">
    <source>
        <dbReference type="Google" id="ProtNLM"/>
    </source>
</evidence>
<feature type="compositionally biased region" description="Low complexity" evidence="9">
    <location>
        <begin position="702"/>
        <end position="712"/>
    </location>
</feature>
<dbReference type="Pfam" id="PF00083">
    <property type="entry name" value="Sugar_tr"/>
    <property type="match status" value="1"/>
</dbReference>
<keyword evidence="12" id="KW-1185">Reference proteome</keyword>
<keyword evidence="7 10" id="KW-1133">Transmembrane helix</keyword>
<dbReference type="Gramene" id="OMERI07G16770.1">
    <property type="protein sequence ID" value="OMERI07G16770.1"/>
    <property type="gene ID" value="OMERI07G16770"/>
</dbReference>
<feature type="transmembrane region" description="Helical" evidence="10">
    <location>
        <begin position="427"/>
        <end position="448"/>
    </location>
</feature>
<feature type="transmembrane region" description="Helical" evidence="10">
    <location>
        <begin position="514"/>
        <end position="537"/>
    </location>
</feature>
<dbReference type="AlphaFoldDB" id="A0A0E0EDN1"/>
<proteinExistence type="inferred from homology"/>
<sequence length="849" mass="92493">MVAHEERAVVAALGEDADPRRCNPRGGVEHRRESDVLLAALRRPPRAGAPEEEPSVAVNPTFASPRSAVHREPARRRRYRRENSLPGKRGSPAMKGTAGLTGERGLCHPPRADAPEEEPSVAVNPTSASPRSAIHCELVRRRRYHREDSLPPARKERVTGDEGDDGADWREMGKGEKGKISRLLRSLRRQDESRLNRGVAAISIWRAEQGRGSWRLSDRKVARFEKNVTKRGSVPETVKKGNDYPVGPIVLGFFVFVVVGSSTTPWTSATLICCQAINPYMLINFSKKYMLLLKTLENRRGRFDVTLVKDSNGTDSLMLAEACKFLNQRISSAFTTRNLLGGLVNRDGVLFLPEMRRPKNKYGFVTAVLSSATPLLLGYDLVMVCGSAALPEPPGVKLLACVAVVSCVLGALAAVGAQCLVGDRCTVLLSAAVLCAGALARGLATSFAAFEAGVFVNSVGMGLALMSVPAYAGELSPSSLHGGLTSHPDGFVCLGCILGGLCFSPRFLNLPVRVAWRLTVATGTVIPALLGFAVLLMPESPRWLLTKDYARRVLSRTSVSLEDAELRLLETKTELGEPHDVGCDDTVPTPAWRTRWREERALWLDLLARPTEPVRRNIVSALVAKAFQQASGIGSMFLYVQRAFRDAGVPPAARMTRALVAFGLVVFAFFAVSMVLLELAWLLVKALAGGCCPRHAPAPVLSPSSADHPSSPHAHRGGVAMGMKRRREQLKWARSLSATMLMSLMALLWLLLGPVQMADASSSSGWPRWLRIAVAAVNRAVRAAILWSFAWVYEVTAVYGNLLACAAIIVFAWFLVYFCVLGAKESRHWETGRGKEHTQQSTASHRIAR</sequence>
<feature type="compositionally biased region" description="Low complexity" evidence="9">
    <location>
        <begin position="37"/>
        <end position="48"/>
    </location>
</feature>
<name>A0A0E0EDN1_9ORYZ</name>
<keyword evidence="4" id="KW-0813">Transport</keyword>
<feature type="region of interest" description="Disordered" evidence="9">
    <location>
        <begin position="146"/>
        <end position="173"/>
    </location>
</feature>
<feature type="transmembrane region" description="Helical" evidence="10">
    <location>
        <begin position="658"/>
        <end position="677"/>
    </location>
</feature>
<feature type="transmembrane region" description="Helical" evidence="10">
    <location>
        <begin position="732"/>
        <end position="752"/>
    </location>
</feature>
<dbReference type="FunFam" id="1.20.1250.20:FF:000698">
    <property type="entry name" value="Sorbitol transporter"/>
    <property type="match status" value="1"/>
</dbReference>
<evidence type="ECO:0000256" key="4">
    <source>
        <dbReference type="ARBA" id="ARBA00022448"/>
    </source>
</evidence>
<dbReference type="Gene3D" id="1.20.1250.20">
    <property type="entry name" value="MFS general substrate transporter like domains"/>
    <property type="match status" value="1"/>
</dbReference>
<feature type="transmembrane region" description="Helical" evidence="10">
    <location>
        <begin position="799"/>
        <end position="823"/>
    </location>
</feature>
<evidence type="ECO:0000256" key="1">
    <source>
        <dbReference type="ARBA" id="ARBA00004389"/>
    </source>
</evidence>
<dbReference type="Proteomes" id="UP000008021">
    <property type="component" value="Chromosome 7"/>
</dbReference>
<dbReference type="InterPro" id="IPR045262">
    <property type="entry name" value="STP/PLT_plant"/>
</dbReference>
<dbReference type="Pfam" id="PF06624">
    <property type="entry name" value="RAMP4"/>
    <property type="match status" value="1"/>
</dbReference>
<evidence type="ECO:0000256" key="5">
    <source>
        <dbReference type="ARBA" id="ARBA00022692"/>
    </source>
</evidence>
<feature type="transmembrane region" description="Helical" evidence="10">
    <location>
        <begin position="362"/>
        <end position="390"/>
    </location>
</feature>
<evidence type="ECO:0000256" key="10">
    <source>
        <dbReference type="SAM" id="Phobius"/>
    </source>
</evidence>
<evidence type="ECO:0000256" key="9">
    <source>
        <dbReference type="SAM" id="MobiDB-lite"/>
    </source>
</evidence>
<dbReference type="InterPro" id="IPR005828">
    <property type="entry name" value="MFS_sugar_transport-like"/>
</dbReference>
<dbReference type="GO" id="GO:0015144">
    <property type="term" value="F:carbohydrate transmembrane transporter activity"/>
    <property type="evidence" value="ECO:0007669"/>
    <property type="project" value="InterPro"/>
</dbReference>
<keyword evidence="8 10" id="KW-0472">Membrane</keyword>
<dbReference type="PANTHER" id="PTHR23500:SF560">
    <property type="entry name" value="OS07G0582850 PROTEIN"/>
    <property type="match status" value="1"/>
</dbReference>
<feature type="compositionally biased region" description="Basic and acidic residues" evidence="9">
    <location>
        <begin position="146"/>
        <end position="160"/>
    </location>
</feature>
<feature type="region of interest" description="Disordered" evidence="9">
    <location>
        <begin position="701"/>
        <end position="722"/>
    </location>
</feature>
<protein>
    <recommendedName>
        <fullName evidence="13">Major facilitator superfamily (MFS) profile domain-containing protein</fullName>
    </recommendedName>
</protein>
<evidence type="ECO:0000256" key="7">
    <source>
        <dbReference type="ARBA" id="ARBA00022989"/>
    </source>
</evidence>
<evidence type="ECO:0000313" key="12">
    <source>
        <dbReference type="Proteomes" id="UP000008021"/>
    </source>
</evidence>
<dbReference type="SUPFAM" id="SSF103473">
    <property type="entry name" value="MFS general substrate transporter"/>
    <property type="match status" value="1"/>
</dbReference>
<keyword evidence="5 10" id="KW-0812">Transmembrane</keyword>
<dbReference type="InterPro" id="IPR036259">
    <property type="entry name" value="MFS_trans_sf"/>
</dbReference>
<keyword evidence="6" id="KW-0256">Endoplasmic reticulum</keyword>
<evidence type="ECO:0000313" key="11">
    <source>
        <dbReference type="EnsemblPlants" id="OMERI07G16770.1"/>
    </source>
</evidence>
<reference evidence="11" key="2">
    <citation type="submission" date="2018-05" db="EMBL/GenBank/DDBJ databases">
        <title>OmerRS3 (Oryza meridionalis Reference Sequence Version 3).</title>
        <authorList>
            <person name="Zhang J."/>
            <person name="Kudrna D."/>
            <person name="Lee S."/>
            <person name="Talag J."/>
            <person name="Welchert J."/>
            <person name="Wing R.A."/>
        </authorList>
    </citation>
    <scope>NUCLEOTIDE SEQUENCE [LARGE SCALE GENOMIC DNA]</scope>
    <source>
        <strain evidence="11">cv. OR44</strain>
    </source>
</reference>
<accession>A0A0E0EDN1</accession>
<feature type="transmembrane region" description="Helical" evidence="10">
    <location>
        <begin position="396"/>
        <end position="415"/>
    </location>
</feature>
<comment type="similarity">
    <text evidence="3">Belongs to the major facilitator superfamily. Sugar transporter (TC 2.A.1.1) family.</text>
</comment>
<feature type="compositionally biased region" description="Basic and acidic residues" evidence="9">
    <location>
        <begin position="17"/>
        <end position="35"/>
    </location>
</feature>
<evidence type="ECO:0000256" key="3">
    <source>
        <dbReference type="ARBA" id="ARBA00010992"/>
    </source>
</evidence>
<evidence type="ECO:0000256" key="6">
    <source>
        <dbReference type="ARBA" id="ARBA00022824"/>
    </source>
</evidence>
<evidence type="ECO:0000256" key="2">
    <source>
        <dbReference type="ARBA" id="ARBA00005500"/>
    </source>
</evidence>
<feature type="region of interest" description="Disordered" evidence="9">
    <location>
        <begin position="1"/>
        <end position="129"/>
    </location>
</feature>
<dbReference type="PANTHER" id="PTHR23500">
    <property type="entry name" value="SOLUTE CARRIER FAMILY 2, FACILITATED GLUCOSE TRANSPORTER"/>
    <property type="match status" value="1"/>
</dbReference>
<dbReference type="STRING" id="40149.A0A0E0EDN1"/>
<dbReference type="GO" id="GO:0005789">
    <property type="term" value="C:endoplasmic reticulum membrane"/>
    <property type="evidence" value="ECO:0007669"/>
    <property type="project" value="UniProtKB-SubCell"/>
</dbReference>
<comment type="subcellular location">
    <subcellularLocation>
        <location evidence="1">Endoplasmic reticulum membrane</location>
        <topology evidence="1">Single-pass membrane protein</topology>
    </subcellularLocation>
</comment>
<comment type="similarity">
    <text evidence="2">Belongs to the RAMP4 family.</text>
</comment>
<reference evidence="11" key="1">
    <citation type="submission" date="2015-04" db="UniProtKB">
        <authorList>
            <consortium name="EnsemblPlants"/>
        </authorList>
    </citation>
    <scope>IDENTIFICATION</scope>
</reference>